<evidence type="ECO:0000313" key="2">
    <source>
        <dbReference type="EMBL" id="OBZ81187.1"/>
    </source>
</evidence>
<dbReference type="OrthoDB" id="336321at2759"/>
<dbReference type="EMBL" id="LUGH01001377">
    <property type="protein sequence ID" value="OBZ81187.1"/>
    <property type="molecule type" value="Genomic_DNA"/>
</dbReference>
<dbReference type="SUPFAM" id="SSF52540">
    <property type="entry name" value="P-loop containing nucleoside triphosphate hydrolases"/>
    <property type="match status" value="1"/>
</dbReference>
<accession>A0A1C7MWJ5</accession>
<evidence type="ECO:0000313" key="3">
    <source>
        <dbReference type="Proteomes" id="UP000093000"/>
    </source>
</evidence>
<dbReference type="STRING" id="101091.A0A1C7MWJ5"/>
<dbReference type="Proteomes" id="UP000093000">
    <property type="component" value="Unassembled WGS sequence"/>
</dbReference>
<gene>
    <name evidence="2" type="ORF">A0J61_10765</name>
</gene>
<name>A0A1C7MWJ5_9FUNG</name>
<organism evidence="2 3">
    <name type="scientific">Choanephora cucurbitarum</name>
    <dbReference type="NCBI Taxonomy" id="101091"/>
    <lineage>
        <taxon>Eukaryota</taxon>
        <taxon>Fungi</taxon>
        <taxon>Fungi incertae sedis</taxon>
        <taxon>Mucoromycota</taxon>
        <taxon>Mucoromycotina</taxon>
        <taxon>Mucoromycetes</taxon>
        <taxon>Mucorales</taxon>
        <taxon>Mucorineae</taxon>
        <taxon>Choanephoraceae</taxon>
        <taxon>Choanephoroideae</taxon>
        <taxon>Choanephora</taxon>
    </lineage>
</organism>
<sequence>MTRLKSVYNKWNTQQQTYYEPVLAALSNNNIMTDDTLFEKEFNALCQLTKIARPRLRAFIKQVQFDTMIAEETYSEKKQLSISSGFDRLDQMLQEGFSFGQVNEICAETNAIPSRLISYILTSYLMTYSIQSVFVFDTTGMLEPRSMNDTFIKRNLDPQLLENIDCTQSFALSDLSSSLENLAAILSTSENTYPLVVIDDLARLIGPDWSIQAGKH</sequence>
<feature type="domain" description="Rad51-like C-terminal" evidence="1">
    <location>
        <begin position="77"/>
        <end position="209"/>
    </location>
</feature>
<dbReference type="Gene3D" id="3.40.50.300">
    <property type="entry name" value="P-loop containing nucleotide triphosphate hydrolases"/>
    <property type="match status" value="1"/>
</dbReference>
<keyword evidence="3" id="KW-1185">Reference proteome</keyword>
<dbReference type="AlphaFoldDB" id="A0A1C7MWJ5"/>
<reference evidence="2 3" key="1">
    <citation type="submission" date="2016-03" db="EMBL/GenBank/DDBJ databases">
        <title>Choanephora cucurbitarum.</title>
        <authorList>
            <person name="Min B."/>
            <person name="Park H."/>
            <person name="Park J.-H."/>
            <person name="Shin H.-D."/>
            <person name="Choi I.-G."/>
        </authorList>
    </citation>
    <scope>NUCLEOTIDE SEQUENCE [LARGE SCALE GENOMIC DNA]</scope>
    <source>
        <strain evidence="2 3">KUS-F28377</strain>
    </source>
</reference>
<proteinExistence type="predicted"/>
<dbReference type="Pfam" id="PF08423">
    <property type="entry name" value="Rad51"/>
    <property type="match status" value="1"/>
</dbReference>
<protein>
    <recommendedName>
        <fullName evidence="1">Rad51-like C-terminal domain-containing protein</fullName>
    </recommendedName>
</protein>
<comment type="caution">
    <text evidence="2">The sequence shown here is derived from an EMBL/GenBank/DDBJ whole genome shotgun (WGS) entry which is preliminary data.</text>
</comment>
<dbReference type="InParanoid" id="A0A1C7MWJ5"/>
<evidence type="ECO:0000259" key="1">
    <source>
        <dbReference type="Pfam" id="PF08423"/>
    </source>
</evidence>
<dbReference type="InterPro" id="IPR027417">
    <property type="entry name" value="P-loop_NTPase"/>
</dbReference>
<dbReference type="InterPro" id="IPR013632">
    <property type="entry name" value="Rad51_C"/>
</dbReference>